<evidence type="ECO:0000256" key="5">
    <source>
        <dbReference type="ARBA" id="ARBA00022692"/>
    </source>
</evidence>
<evidence type="ECO:0000256" key="1">
    <source>
        <dbReference type="ARBA" id="ARBA00004448"/>
    </source>
</evidence>
<reference evidence="15" key="1">
    <citation type="submission" date="2017-02" db="UniProtKB">
        <authorList>
            <consortium name="WormBaseParasite"/>
        </authorList>
    </citation>
    <scope>IDENTIFICATION</scope>
</reference>
<feature type="repeat" description="Solcar" evidence="12">
    <location>
        <begin position="200"/>
        <end position="305"/>
    </location>
</feature>
<dbReference type="GO" id="GO:0015093">
    <property type="term" value="F:ferrous iron transmembrane transporter activity"/>
    <property type="evidence" value="ECO:0007669"/>
    <property type="project" value="TreeGrafter"/>
</dbReference>
<sequence length="316" mass="35663">MDEGEYESLRTHRVWVHLSAGSLAGLTEHCVMFPFDLIKTRLQSLCPCPEMQCPSAMHGLASVVKREGWLRPLRGINAMAVGSAPAHAVYFTVYEKTKEFLTSNTNGIFNGFSYAISGALATLFHDAVMNPAEVVKQRMQMVYSPYGNSLECARCIYQREGISAFYRSYTTQLFMNVPYQCLHFVTYEFMQDLLNREHKYNPISHLISGGIAGGFAAALTTPLDCIKTVLNTQQTPEINRDCHVLLKSTIPEVSYTSYRGIMDAVRTIHFLRGSMGFFRGIQARVIYQVPSTALSWSVYELFKYILSLQEGKLNIR</sequence>
<keyword evidence="14" id="KW-1185">Reference proteome</keyword>
<keyword evidence="10" id="KW-0496">Mitochondrion</keyword>
<evidence type="ECO:0000256" key="8">
    <source>
        <dbReference type="ARBA" id="ARBA00023004"/>
    </source>
</evidence>
<protein>
    <submittedName>
        <fullName evidence="15">Mitoferrin-1</fullName>
    </submittedName>
</protein>
<keyword evidence="7" id="KW-1133">Transmembrane helix</keyword>
<proteinExistence type="inferred from homology"/>
<feature type="repeat" description="Solcar" evidence="12">
    <location>
        <begin position="109"/>
        <end position="193"/>
    </location>
</feature>
<dbReference type="Pfam" id="PF00153">
    <property type="entry name" value="Mito_carr"/>
    <property type="match status" value="3"/>
</dbReference>
<evidence type="ECO:0000256" key="4">
    <source>
        <dbReference type="ARBA" id="ARBA00022496"/>
    </source>
</evidence>
<keyword evidence="3 13" id="KW-0813">Transport</keyword>
<dbReference type="Gene3D" id="1.50.40.10">
    <property type="entry name" value="Mitochondrial carrier domain"/>
    <property type="match status" value="2"/>
</dbReference>
<dbReference type="PROSITE" id="PS50920">
    <property type="entry name" value="SOLCAR"/>
    <property type="match status" value="3"/>
</dbReference>
<accession>A0A0M3I5V5</accession>
<dbReference type="WBParaSite" id="ALUE_0001236601-mRNA-1">
    <property type="protein sequence ID" value="ALUE_0001236601-mRNA-1"/>
    <property type="gene ID" value="ALUE_0001236601"/>
</dbReference>
<dbReference type="GO" id="GO:0048250">
    <property type="term" value="P:iron import into the mitochondrion"/>
    <property type="evidence" value="ECO:0007669"/>
    <property type="project" value="TreeGrafter"/>
</dbReference>
<comment type="subcellular location">
    <subcellularLocation>
        <location evidence="1">Mitochondrion inner membrane</location>
        <topology evidence="1">Multi-pass membrane protein</topology>
    </subcellularLocation>
</comment>
<dbReference type="GO" id="GO:0005743">
    <property type="term" value="C:mitochondrial inner membrane"/>
    <property type="evidence" value="ECO:0007669"/>
    <property type="project" value="UniProtKB-SubCell"/>
</dbReference>
<keyword evidence="11 12" id="KW-0472">Membrane</keyword>
<name>A0A0M3I5V5_ASCLU</name>
<evidence type="ECO:0000256" key="2">
    <source>
        <dbReference type="ARBA" id="ARBA00006375"/>
    </source>
</evidence>
<dbReference type="PANTHER" id="PTHR45758:SF20">
    <property type="entry name" value="MITOFERRIN-2"/>
    <property type="match status" value="1"/>
</dbReference>
<dbReference type="AlphaFoldDB" id="A0A0M3I5V5"/>
<comment type="similarity">
    <text evidence="2 13">Belongs to the mitochondrial carrier (TC 2.A.29) family.</text>
</comment>
<evidence type="ECO:0000256" key="13">
    <source>
        <dbReference type="RuleBase" id="RU000488"/>
    </source>
</evidence>
<dbReference type="SUPFAM" id="SSF103506">
    <property type="entry name" value="Mitochondrial carrier"/>
    <property type="match status" value="1"/>
</dbReference>
<evidence type="ECO:0000256" key="7">
    <source>
        <dbReference type="ARBA" id="ARBA00022989"/>
    </source>
</evidence>
<keyword evidence="4" id="KW-0410">Iron transport</keyword>
<keyword evidence="9" id="KW-0406">Ion transport</keyword>
<evidence type="ECO:0000313" key="14">
    <source>
        <dbReference type="Proteomes" id="UP000036681"/>
    </source>
</evidence>
<dbReference type="FunFam" id="1.50.40.10:FF:000029">
    <property type="entry name" value="Solute carrier family 25 member 28"/>
    <property type="match status" value="1"/>
</dbReference>
<organism evidence="14 15">
    <name type="scientific">Ascaris lumbricoides</name>
    <name type="common">Giant roundworm</name>
    <dbReference type="NCBI Taxonomy" id="6252"/>
    <lineage>
        <taxon>Eukaryota</taxon>
        <taxon>Metazoa</taxon>
        <taxon>Ecdysozoa</taxon>
        <taxon>Nematoda</taxon>
        <taxon>Chromadorea</taxon>
        <taxon>Rhabditida</taxon>
        <taxon>Spirurina</taxon>
        <taxon>Ascaridomorpha</taxon>
        <taxon>Ascaridoidea</taxon>
        <taxon>Ascarididae</taxon>
        <taxon>Ascaris</taxon>
    </lineage>
</organism>
<dbReference type="Proteomes" id="UP000036681">
    <property type="component" value="Unplaced"/>
</dbReference>
<dbReference type="InterPro" id="IPR023395">
    <property type="entry name" value="MCP_dom_sf"/>
</dbReference>
<evidence type="ECO:0000313" key="15">
    <source>
        <dbReference type="WBParaSite" id="ALUE_0001236601-mRNA-1"/>
    </source>
</evidence>
<evidence type="ECO:0000256" key="11">
    <source>
        <dbReference type="ARBA" id="ARBA00023136"/>
    </source>
</evidence>
<evidence type="ECO:0000256" key="12">
    <source>
        <dbReference type="PROSITE-ProRule" id="PRU00282"/>
    </source>
</evidence>
<feature type="repeat" description="Solcar" evidence="12">
    <location>
        <begin position="12"/>
        <end position="100"/>
    </location>
</feature>
<evidence type="ECO:0000256" key="3">
    <source>
        <dbReference type="ARBA" id="ARBA00022448"/>
    </source>
</evidence>
<dbReference type="PANTHER" id="PTHR45758">
    <property type="entry name" value="MITOFERRIN-1-RELATED"/>
    <property type="match status" value="1"/>
</dbReference>
<keyword evidence="8" id="KW-0408">Iron</keyword>
<evidence type="ECO:0000256" key="9">
    <source>
        <dbReference type="ARBA" id="ARBA00023065"/>
    </source>
</evidence>
<keyword evidence="6" id="KW-0999">Mitochondrion inner membrane</keyword>
<evidence type="ECO:0000256" key="6">
    <source>
        <dbReference type="ARBA" id="ARBA00022792"/>
    </source>
</evidence>
<dbReference type="InterPro" id="IPR018108">
    <property type="entry name" value="MCP_transmembrane"/>
</dbReference>
<evidence type="ECO:0000256" key="10">
    <source>
        <dbReference type="ARBA" id="ARBA00023128"/>
    </source>
</evidence>
<keyword evidence="5 12" id="KW-0812">Transmembrane</keyword>